<accession>A0ABY6BDK5</accession>
<evidence type="ECO:0000313" key="2">
    <source>
        <dbReference type="EMBL" id="UXI68104.1"/>
    </source>
</evidence>
<dbReference type="InterPro" id="IPR024079">
    <property type="entry name" value="MetalloPept_cat_dom_sf"/>
</dbReference>
<feature type="signal peptide" evidence="1">
    <location>
        <begin position="1"/>
        <end position="25"/>
    </location>
</feature>
<evidence type="ECO:0000313" key="3">
    <source>
        <dbReference type="Proteomes" id="UP001064632"/>
    </source>
</evidence>
<gene>
    <name evidence="2" type="ORF">N4264_00165</name>
</gene>
<proteinExistence type="predicted"/>
<name>A0ABY6BDK5_9GAMM</name>
<sequence length="656" mass="68881">MFRPPYFAGSLGLLLLASVPATALAAGDSRDLWTDVAPRTMAHSTKAEPVRTLQLDVATLRRYVADQVKRGQPLAIPTPEGQFSEFTLEDAGTMPPELAARFPDIISLMGTDAKGNAVRVNLSPLGFEAMVFDREGGAWVVEPEQINQESSAYRSFRRADVHTSSDFRCAVHGAQRKPSLLAPESAPAPMTQTGNNLRTMRIAIAATGEYTAEFGGTVAGGLAAINTALNRINQVYQNEFSVRMTLVANNSSIVYINSATDPYTDDDPDALISQNQSNIDSVIGSSNYDVGHVFSTGGGGLAGLGVICSSGAKARGVTGSSNPVGDPFYIDYVAHELGHQFDGDHTFNSETSNCGGGNRESTAAYEPGSGSTIMAYAGICGSDDLQPNSDPYFHARSIEQIHAKLTATSCGSLSVNPNAAPVVTPLTTSYAIPAKTPFMLTASATDANGDSLTYDWEEYDLGGSTAVNVDNGTSPILRSFSPTTSGTRVFPKLSALLSNTSIKGELLPQTARSQLKFRVTVRDNRSGGGRSTSADMPAIQVVSNGPFAVTAPNTAVTWSTGSSATVTWNTAGTTSAPVSCSAVDITLSQDGGNTFPIVLAANVANNGSAGFTVPAGSATTQARVRVMCRNNIFFDISNVNFTITGSSDQIFKNGFQ</sequence>
<feature type="chain" id="PRO_5045150428" evidence="1">
    <location>
        <begin position="26"/>
        <end position="656"/>
    </location>
</feature>
<dbReference type="EMBL" id="CP104694">
    <property type="protein sequence ID" value="UXI68104.1"/>
    <property type="molecule type" value="Genomic_DNA"/>
</dbReference>
<evidence type="ECO:0000256" key="1">
    <source>
        <dbReference type="SAM" id="SignalP"/>
    </source>
</evidence>
<dbReference type="Gene3D" id="3.40.390.10">
    <property type="entry name" value="Collagenase (Catalytic Domain)"/>
    <property type="match status" value="1"/>
</dbReference>
<protein>
    <submittedName>
        <fullName evidence="2">M12 family metallo-peptidase</fullName>
    </submittedName>
</protein>
<keyword evidence="1" id="KW-0732">Signal</keyword>
<dbReference type="Proteomes" id="UP001064632">
    <property type="component" value="Chromosome"/>
</dbReference>
<dbReference type="Pfam" id="PF13583">
    <property type="entry name" value="Reprolysin_4"/>
    <property type="match status" value="1"/>
</dbReference>
<organism evidence="2 3">
    <name type="scientific">Tahibacter amnicola</name>
    <dbReference type="NCBI Taxonomy" id="2976241"/>
    <lineage>
        <taxon>Bacteria</taxon>
        <taxon>Pseudomonadati</taxon>
        <taxon>Pseudomonadota</taxon>
        <taxon>Gammaproteobacteria</taxon>
        <taxon>Lysobacterales</taxon>
        <taxon>Rhodanobacteraceae</taxon>
        <taxon>Tahibacter</taxon>
    </lineage>
</organism>
<dbReference type="SUPFAM" id="SSF55486">
    <property type="entry name" value="Metalloproteases ('zincins'), catalytic domain"/>
    <property type="match status" value="1"/>
</dbReference>
<dbReference type="Gene3D" id="2.60.40.10">
    <property type="entry name" value="Immunoglobulins"/>
    <property type="match status" value="1"/>
</dbReference>
<reference evidence="2" key="1">
    <citation type="submission" date="2022-09" db="EMBL/GenBank/DDBJ databases">
        <title>Tahibacter sp. nov., isolated from a fresh water.</title>
        <authorList>
            <person name="Baek J.H."/>
            <person name="Lee J.K."/>
            <person name="Kim J.M."/>
            <person name="Jeon C.O."/>
        </authorList>
    </citation>
    <scope>NUCLEOTIDE SEQUENCE</scope>
    <source>
        <strain evidence="2">W38</strain>
    </source>
</reference>
<dbReference type="RefSeq" id="WP_261695066.1">
    <property type="nucleotide sequence ID" value="NZ_CP104694.1"/>
</dbReference>
<keyword evidence="3" id="KW-1185">Reference proteome</keyword>
<dbReference type="InterPro" id="IPR013783">
    <property type="entry name" value="Ig-like_fold"/>
</dbReference>